<dbReference type="SUPFAM" id="SSF53218">
    <property type="entry name" value="Molybdenum cofactor biosynthesis proteins"/>
    <property type="match status" value="1"/>
</dbReference>
<proteinExistence type="predicted"/>
<comment type="pathway">
    <text evidence="1">Cofactor biosynthesis; molybdopterin biosynthesis.</text>
</comment>
<protein>
    <submittedName>
        <fullName evidence="4">MogA/MoaB family molybdenum cofactor biosynthesis protein</fullName>
    </submittedName>
</protein>
<dbReference type="Proteomes" id="UP000490386">
    <property type="component" value="Unassembled WGS sequence"/>
</dbReference>
<dbReference type="Gene3D" id="3.40.980.10">
    <property type="entry name" value="MoaB/Mog-like domain"/>
    <property type="match status" value="1"/>
</dbReference>
<dbReference type="InterPro" id="IPR008284">
    <property type="entry name" value="MoCF_biosynth_CS"/>
</dbReference>
<keyword evidence="2" id="KW-0501">Molybdenum cofactor biosynthesis</keyword>
<dbReference type="Pfam" id="PF00994">
    <property type="entry name" value="MoCF_biosynth"/>
    <property type="match status" value="1"/>
</dbReference>
<dbReference type="GO" id="GO:0006777">
    <property type="term" value="P:Mo-molybdopterin cofactor biosynthetic process"/>
    <property type="evidence" value="ECO:0007669"/>
    <property type="project" value="UniProtKB-KW"/>
</dbReference>
<evidence type="ECO:0000313" key="4">
    <source>
        <dbReference type="EMBL" id="KAB1638049.1"/>
    </source>
</evidence>
<keyword evidence="5" id="KW-1185">Reference proteome</keyword>
<sequence length="180" mass="18500">MQEASLERQASNHEQQAAIAVITVSDRSARGEREDLSGPATIEALARHGYTAATLSVVPDGATVVRDAIAHAADAGAQLIVTLGGTGLSPRDETPEATWPLITRELPGIAEALRATARDRVPTAILSRGLAGIIDRPGRGAPSLVVNLAGSPGAARDGVALLAPLIPHILDQLRGGDHPS</sequence>
<dbReference type="AlphaFoldDB" id="A0A7J5B242"/>
<dbReference type="InterPro" id="IPR001453">
    <property type="entry name" value="MoaB/Mog_dom"/>
</dbReference>
<evidence type="ECO:0000259" key="3">
    <source>
        <dbReference type="SMART" id="SM00852"/>
    </source>
</evidence>
<dbReference type="PANTHER" id="PTHR43764">
    <property type="entry name" value="MOLYBDENUM COFACTOR BIOSYNTHESIS"/>
    <property type="match status" value="1"/>
</dbReference>
<organism evidence="4 5">
    <name type="scientific">Pseudoclavibacter terrae</name>
    <dbReference type="NCBI Taxonomy" id="1530195"/>
    <lineage>
        <taxon>Bacteria</taxon>
        <taxon>Bacillati</taxon>
        <taxon>Actinomycetota</taxon>
        <taxon>Actinomycetes</taxon>
        <taxon>Micrococcales</taxon>
        <taxon>Microbacteriaceae</taxon>
        <taxon>Pseudoclavibacter</taxon>
    </lineage>
</organism>
<evidence type="ECO:0000256" key="2">
    <source>
        <dbReference type="ARBA" id="ARBA00023150"/>
    </source>
</evidence>
<dbReference type="PROSITE" id="PS01078">
    <property type="entry name" value="MOCF_BIOSYNTHESIS_1"/>
    <property type="match status" value="1"/>
</dbReference>
<dbReference type="PANTHER" id="PTHR43764:SF1">
    <property type="entry name" value="MOLYBDOPTERIN MOLYBDOTRANSFERASE"/>
    <property type="match status" value="1"/>
</dbReference>
<dbReference type="InterPro" id="IPR036425">
    <property type="entry name" value="MoaB/Mog-like_dom_sf"/>
</dbReference>
<dbReference type="InterPro" id="IPR051920">
    <property type="entry name" value="MPT_Adenylyltrnsfr/MoaC-Rel"/>
</dbReference>
<dbReference type="CDD" id="cd00886">
    <property type="entry name" value="MogA_MoaB"/>
    <property type="match status" value="1"/>
</dbReference>
<feature type="domain" description="MoaB/Mog" evidence="3">
    <location>
        <begin position="20"/>
        <end position="169"/>
    </location>
</feature>
<dbReference type="UniPathway" id="UPA00344"/>
<accession>A0A7J5B242</accession>
<dbReference type="OrthoDB" id="9794429at2"/>
<evidence type="ECO:0000313" key="5">
    <source>
        <dbReference type="Proteomes" id="UP000490386"/>
    </source>
</evidence>
<dbReference type="NCBIfam" id="TIGR00177">
    <property type="entry name" value="molyb_syn"/>
    <property type="match status" value="1"/>
</dbReference>
<name>A0A7J5B242_9MICO</name>
<evidence type="ECO:0000256" key="1">
    <source>
        <dbReference type="ARBA" id="ARBA00005046"/>
    </source>
</evidence>
<reference evidence="4 5" key="1">
    <citation type="submission" date="2019-09" db="EMBL/GenBank/DDBJ databases">
        <title>Phylogeny of genus Pseudoclavibacter and closely related genus.</title>
        <authorList>
            <person name="Li Y."/>
        </authorList>
    </citation>
    <scope>NUCLEOTIDE SEQUENCE [LARGE SCALE GENOMIC DNA]</scope>
    <source>
        <strain evidence="4 5">THG-MD12</strain>
    </source>
</reference>
<dbReference type="EMBL" id="WBJX01000002">
    <property type="protein sequence ID" value="KAB1638049.1"/>
    <property type="molecule type" value="Genomic_DNA"/>
</dbReference>
<comment type="caution">
    <text evidence="4">The sequence shown here is derived from an EMBL/GenBank/DDBJ whole genome shotgun (WGS) entry which is preliminary data.</text>
</comment>
<gene>
    <name evidence="4" type="ORF">F8O03_06425</name>
</gene>
<dbReference type="RefSeq" id="WP_151423152.1">
    <property type="nucleotide sequence ID" value="NZ_WBJX01000002.1"/>
</dbReference>
<dbReference type="SMART" id="SM00852">
    <property type="entry name" value="MoCF_biosynth"/>
    <property type="match status" value="1"/>
</dbReference>